<dbReference type="CDD" id="cd09163">
    <property type="entry name" value="PLDc_CLS_unchar2_2"/>
    <property type="match status" value="1"/>
</dbReference>
<feature type="transmembrane region" description="Helical" evidence="6">
    <location>
        <begin position="12"/>
        <end position="31"/>
    </location>
</feature>
<dbReference type="RefSeq" id="WP_200251471.1">
    <property type="nucleotide sequence ID" value="NZ_NRRY01000091.1"/>
</dbReference>
<dbReference type="EMBL" id="NRRY01000091">
    <property type="protein sequence ID" value="MBK1621623.1"/>
    <property type="molecule type" value="Genomic_DNA"/>
</dbReference>
<dbReference type="PANTHER" id="PTHR21248">
    <property type="entry name" value="CARDIOLIPIN SYNTHASE"/>
    <property type="match status" value="1"/>
</dbReference>
<dbReference type="GO" id="GO:0005886">
    <property type="term" value="C:plasma membrane"/>
    <property type="evidence" value="ECO:0007669"/>
    <property type="project" value="UniProtKB-SubCell"/>
</dbReference>
<feature type="transmembrane region" description="Helical" evidence="6">
    <location>
        <begin position="43"/>
        <end position="64"/>
    </location>
</feature>
<evidence type="ECO:0000256" key="1">
    <source>
        <dbReference type="ARBA" id="ARBA00004651"/>
    </source>
</evidence>
<evidence type="ECO:0000313" key="9">
    <source>
        <dbReference type="Proteomes" id="UP001138768"/>
    </source>
</evidence>
<dbReference type="InterPro" id="IPR001736">
    <property type="entry name" value="PLipase_D/transphosphatidylase"/>
</dbReference>
<dbReference type="GO" id="GO:0008808">
    <property type="term" value="F:cardiolipin synthase activity"/>
    <property type="evidence" value="ECO:0007669"/>
    <property type="project" value="TreeGrafter"/>
</dbReference>
<keyword evidence="3 6" id="KW-0812">Transmembrane</keyword>
<dbReference type="PROSITE" id="PS50035">
    <property type="entry name" value="PLD"/>
    <property type="match status" value="2"/>
</dbReference>
<keyword evidence="2" id="KW-1003">Cell membrane</keyword>
<feature type="domain" description="PLD phosphodiesterase" evidence="7">
    <location>
        <begin position="220"/>
        <end position="247"/>
    </location>
</feature>
<keyword evidence="4 6" id="KW-1133">Transmembrane helix</keyword>
<dbReference type="Gene3D" id="3.30.870.10">
    <property type="entry name" value="Endonuclease Chain A"/>
    <property type="match status" value="3"/>
</dbReference>
<dbReference type="AlphaFoldDB" id="A0A9X0WDQ7"/>
<sequence length="483" mass="54193">MDLSHLLSDLWIISFLGLQTAAVVLTTTHLVLSNRDVPSTVGWTGLVLLTPLVGVALYWVFGINRIQRKAHRLRPETSILSDEASVRAEQRAHRLLASRFPGLIPLGHLGDELTYSVLESGNQLTPLANGDAAYPEMLAAIDAARRSVALSTYIFDNDFAGRLFINALQRAQQRGVQVRVLIDGAGQWYSRPHTPKILRQLGIPTGVFLESALPIRNPYLNLRNHRKILVVDGRLGFTGGLNLREGCLLERHPRHPVQDLHFKVEGPVVRGLMDTFGLDWAFTTGERLGGDDWYPVLEPAGDSIARCVPDGPDEDFDVLRRLILGALAHARHRVRIITPYFLPDLTLMAALNVIAMSGIEVQILVPQRNNLRFVQWAAEAQAEQILEGRSRIFVTPPPFDHSKLMLVDDAWCFFGSANWDPRSLRLNFELNIECYDRRLASRLNELVDEKLASAIEIRAADMRARTLPIRLRDGFARLLTPYL</sequence>
<accession>A0A9X0WDQ7</accession>
<dbReference type="SMART" id="SM00155">
    <property type="entry name" value="PLDc"/>
    <property type="match status" value="2"/>
</dbReference>
<dbReference type="Pfam" id="PF13091">
    <property type="entry name" value="PLDc_2"/>
    <property type="match status" value="2"/>
</dbReference>
<evidence type="ECO:0000256" key="3">
    <source>
        <dbReference type="ARBA" id="ARBA00022692"/>
    </source>
</evidence>
<keyword evidence="9" id="KW-1185">Reference proteome</keyword>
<evidence type="ECO:0000256" key="6">
    <source>
        <dbReference type="SAM" id="Phobius"/>
    </source>
</evidence>
<dbReference type="Pfam" id="PF13396">
    <property type="entry name" value="PLDc_N"/>
    <property type="match status" value="1"/>
</dbReference>
<organism evidence="8 9">
    <name type="scientific">Lamprobacter modestohalophilus</name>
    <dbReference type="NCBI Taxonomy" id="1064514"/>
    <lineage>
        <taxon>Bacteria</taxon>
        <taxon>Pseudomonadati</taxon>
        <taxon>Pseudomonadota</taxon>
        <taxon>Gammaproteobacteria</taxon>
        <taxon>Chromatiales</taxon>
        <taxon>Chromatiaceae</taxon>
        <taxon>Lamprobacter</taxon>
    </lineage>
</organism>
<dbReference type="CDD" id="cd09157">
    <property type="entry name" value="PLDc_CLS_unchar2_1"/>
    <property type="match status" value="1"/>
</dbReference>
<evidence type="ECO:0000256" key="5">
    <source>
        <dbReference type="ARBA" id="ARBA00023136"/>
    </source>
</evidence>
<keyword evidence="5 6" id="KW-0472">Membrane</keyword>
<comment type="subcellular location">
    <subcellularLocation>
        <location evidence="1">Cell membrane</location>
        <topology evidence="1">Multi-pass membrane protein</topology>
    </subcellularLocation>
</comment>
<proteinExistence type="predicted"/>
<dbReference type="GO" id="GO:0032049">
    <property type="term" value="P:cardiolipin biosynthetic process"/>
    <property type="evidence" value="ECO:0007669"/>
    <property type="project" value="UniProtKB-ARBA"/>
</dbReference>
<dbReference type="InterPro" id="IPR027379">
    <property type="entry name" value="CLS_N"/>
</dbReference>
<dbReference type="InterPro" id="IPR025202">
    <property type="entry name" value="PLD-like_dom"/>
</dbReference>
<reference evidence="8 9" key="1">
    <citation type="journal article" date="2020" name="Microorganisms">
        <title>Osmotic Adaptation and Compatible Solute Biosynthesis of Phototrophic Bacteria as Revealed from Genome Analyses.</title>
        <authorList>
            <person name="Imhoff J.F."/>
            <person name="Rahn T."/>
            <person name="Kunzel S."/>
            <person name="Keller A."/>
            <person name="Neulinger S.C."/>
        </authorList>
    </citation>
    <scope>NUCLEOTIDE SEQUENCE [LARGE SCALE GENOMIC DNA]</scope>
    <source>
        <strain evidence="8 9">DSM 25653</strain>
    </source>
</reference>
<evidence type="ECO:0000256" key="4">
    <source>
        <dbReference type="ARBA" id="ARBA00022989"/>
    </source>
</evidence>
<dbReference type="Proteomes" id="UP001138768">
    <property type="component" value="Unassembled WGS sequence"/>
</dbReference>
<name>A0A9X0WDQ7_9GAMM</name>
<evidence type="ECO:0000259" key="7">
    <source>
        <dbReference type="PROSITE" id="PS50035"/>
    </source>
</evidence>
<feature type="domain" description="PLD phosphodiesterase" evidence="7">
    <location>
        <begin position="401"/>
        <end position="423"/>
    </location>
</feature>
<comment type="caution">
    <text evidence="8">The sequence shown here is derived from an EMBL/GenBank/DDBJ whole genome shotgun (WGS) entry which is preliminary data.</text>
</comment>
<dbReference type="SUPFAM" id="SSF56024">
    <property type="entry name" value="Phospholipase D/nuclease"/>
    <property type="match status" value="2"/>
</dbReference>
<gene>
    <name evidence="8" type="ORF">CKO42_25135</name>
</gene>
<protein>
    <submittedName>
        <fullName evidence="8">Cardiolipin synthase</fullName>
    </submittedName>
</protein>
<evidence type="ECO:0000313" key="8">
    <source>
        <dbReference type="EMBL" id="MBK1621623.1"/>
    </source>
</evidence>
<evidence type="ECO:0000256" key="2">
    <source>
        <dbReference type="ARBA" id="ARBA00022475"/>
    </source>
</evidence>
<dbReference type="PANTHER" id="PTHR21248:SF22">
    <property type="entry name" value="PHOSPHOLIPASE D"/>
    <property type="match status" value="1"/>
</dbReference>